<evidence type="ECO:0000313" key="6">
    <source>
        <dbReference type="EMBL" id="PQJ28537.1"/>
    </source>
</evidence>
<dbReference type="InterPro" id="IPR036909">
    <property type="entry name" value="Cyt_c-like_dom_sf"/>
</dbReference>
<evidence type="ECO:0000313" key="7">
    <source>
        <dbReference type="Proteomes" id="UP000239907"/>
    </source>
</evidence>
<dbReference type="GO" id="GO:0009055">
    <property type="term" value="F:electron transfer activity"/>
    <property type="evidence" value="ECO:0007669"/>
    <property type="project" value="InterPro"/>
</dbReference>
<dbReference type="OrthoDB" id="9770043at2"/>
<dbReference type="AlphaFoldDB" id="A0A2S7U1Y3"/>
<dbReference type="GO" id="GO:0020037">
    <property type="term" value="F:heme binding"/>
    <property type="evidence" value="ECO:0007669"/>
    <property type="project" value="InterPro"/>
</dbReference>
<reference evidence="6 7" key="1">
    <citation type="submission" date="2016-12" db="EMBL/GenBank/DDBJ databases">
        <title>Study of bacterial adaptation to deep sea.</title>
        <authorList>
            <person name="Song J."/>
            <person name="Yoshizawa S."/>
            <person name="Kogure K."/>
        </authorList>
    </citation>
    <scope>NUCLEOTIDE SEQUENCE [LARGE SCALE GENOMIC DNA]</scope>
    <source>
        <strain evidence="6 7">SAORIC-165</strain>
    </source>
</reference>
<accession>A0A2S7U1Y3</accession>
<dbReference type="SUPFAM" id="SSF46626">
    <property type="entry name" value="Cytochrome c"/>
    <property type="match status" value="1"/>
</dbReference>
<protein>
    <recommendedName>
        <fullName evidence="5">Cytochrome c domain-containing protein</fullName>
    </recommendedName>
</protein>
<dbReference type="GO" id="GO:0046872">
    <property type="term" value="F:metal ion binding"/>
    <property type="evidence" value="ECO:0007669"/>
    <property type="project" value="UniProtKB-KW"/>
</dbReference>
<organism evidence="6 7">
    <name type="scientific">Rubritalea profundi</name>
    <dbReference type="NCBI Taxonomy" id="1658618"/>
    <lineage>
        <taxon>Bacteria</taxon>
        <taxon>Pseudomonadati</taxon>
        <taxon>Verrucomicrobiota</taxon>
        <taxon>Verrucomicrobiia</taxon>
        <taxon>Verrucomicrobiales</taxon>
        <taxon>Rubritaleaceae</taxon>
        <taxon>Rubritalea</taxon>
    </lineage>
</organism>
<keyword evidence="2 4" id="KW-0479">Metal-binding</keyword>
<evidence type="ECO:0000256" key="1">
    <source>
        <dbReference type="ARBA" id="ARBA00022617"/>
    </source>
</evidence>
<dbReference type="InterPro" id="IPR009056">
    <property type="entry name" value="Cyt_c-like_dom"/>
</dbReference>
<gene>
    <name evidence="6" type="ORF">BSZ32_08460</name>
</gene>
<sequence>MGKETHKDLDFHLVTLASPYGLEVDNSRLATLALDVKNSVPDRLKYYLAINDKVIRGKVREKFLDEKESAFVETALSEMFELSPKEALEYSLKRVETGANLRGVYAVLGTLKDPVSLKAILLGAKKLSTKSHEDVSVLDLITALENRTEKEAKQALLNHKNSYPKENTLGVYRHTLAGGEVRLGKDLVDSGKGQCIICHNFGWRGIKKVGPHLSRIGKQKRATGEYLIRSLIEPSAFVVQGYGDAKVSAMPNMKNLLTKSEMRDIIAYLKTLKMRGD</sequence>
<dbReference type="EMBL" id="MQWA01000001">
    <property type="protein sequence ID" value="PQJ28537.1"/>
    <property type="molecule type" value="Genomic_DNA"/>
</dbReference>
<evidence type="ECO:0000256" key="2">
    <source>
        <dbReference type="ARBA" id="ARBA00022723"/>
    </source>
</evidence>
<dbReference type="Pfam" id="PF00034">
    <property type="entry name" value="Cytochrom_C"/>
    <property type="match status" value="1"/>
</dbReference>
<name>A0A2S7U1Y3_9BACT</name>
<dbReference type="Gene3D" id="1.10.760.10">
    <property type="entry name" value="Cytochrome c-like domain"/>
    <property type="match status" value="1"/>
</dbReference>
<evidence type="ECO:0000259" key="5">
    <source>
        <dbReference type="PROSITE" id="PS51007"/>
    </source>
</evidence>
<proteinExistence type="predicted"/>
<dbReference type="PROSITE" id="PS51007">
    <property type="entry name" value="CYTC"/>
    <property type="match status" value="1"/>
</dbReference>
<comment type="caution">
    <text evidence="6">The sequence shown here is derived from an EMBL/GenBank/DDBJ whole genome shotgun (WGS) entry which is preliminary data.</text>
</comment>
<keyword evidence="3 4" id="KW-0408">Iron</keyword>
<feature type="domain" description="Cytochrome c" evidence="5">
    <location>
        <begin position="179"/>
        <end position="273"/>
    </location>
</feature>
<keyword evidence="7" id="KW-1185">Reference proteome</keyword>
<evidence type="ECO:0000256" key="3">
    <source>
        <dbReference type="ARBA" id="ARBA00023004"/>
    </source>
</evidence>
<evidence type="ECO:0000256" key="4">
    <source>
        <dbReference type="PROSITE-ProRule" id="PRU00433"/>
    </source>
</evidence>
<keyword evidence="1 4" id="KW-0349">Heme</keyword>
<dbReference type="Proteomes" id="UP000239907">
    <property type="component" value="Unassembled WGS sequence"/>
</dbReference>